<protein>
    <submittedName>
        <fullName evidence="1">Uncharacterized protein</fullName>
    </submittedName>
</protein>
<reference evidence="1 2" key="1">
    <citation type="journal article" date="2011" name="J. Bacteriol.">
        <title>Genome sequence of Halorhabdus tiamatea, the first archaeon isolated from a deep-sea anoxic brine lake.</title>
        <authorList>
            <person name="Antunes A."/>
            <person name="Alam I."/>
            <person name="Bajic V.B."/>
            <person name="Stingl U."/>
        </authorList>
    </citation>
    <scope>NUCLEOTIDE SEQUENCE [LARGE SCALE GENOMIC DNA]</scope>
    <source>
        <strain evidence="1 2">SARL4B</strain>
    </source>
</reference>
<comment type="caution">
    <text evidence="1">The sequence shown here is derived from an EMBL/GenBank/DDBJ whole genome shotgun (WGS) entry which is preliminary data.</text>
</comment>
<dbReference type="AlphaFoldDB" id="U2FEA1"/>
<accession>U2FEA1</accession>
<evidence type="ECO:0000313" key="2">
    <source>
        <dbReference type="Proteomes" id="UP000003861"/>
    </source>
</evidence>
<sequence>MLQPVLELTQQNVWLTIDCPLCDGTARAEIPERWGESPGLLTCEEDRGGCGGAFELSVTIRDPA</sequence>
<organism evidence="1 2">
    <name type="scientific">Halorhabdus tiamatea SARL4B</name>
    <dbReference type="NCBI Taxonomy" id="1033806"/>
    <lineage>
        <taxon>Archaea</taxon>
        <taxon>Methanobacteriati</taxon>
        <taxon>Methanobacteriota</taxon>
        <taxon>Stenosarchaea group</taxon>
        <taxon>Halobacteria</taxon>
        <taxon>Halobacteriales</taxon>
        <taxon>Haloarculaceae</taxon>
        <taxon>Halorhabdus</taxon>
    </lineage>
</organism>
<dbReference type="Proteomes" id="UP000003861">
    <property type="component" value="Unassembled WGS sequence"/>
</dbReference>
<evidence type="ECO:0000313" key="1">
    <source>
        <dbReference type="EMBL" id="ERJ06619.1"/>
    </source>
</evidence>
<gene>
    <name evidence="1" type="ORF">HLRTI_001325</name>
</gene>
<dbReference type="EMBL" id="AFNT02000012">
    <property type="protein sequence ID" value="ERJ06619.1"/>
    <property type="molecule type" value="Genomic_DNA"/>
</dbReference>
<reference evidence="1 2" key="2">
    <citation type="journal article" date="2013" name="PLoS ONE">
        <title>INDIGO - INtegrated Data Warehouse of MIcrobial GenOmes with Examples from the Red Sea Extremophiles.</title>
        <authorList>
            <person name="Alam I."/>
            <person name="Antunes A."/>
            <person name="Kamau A.A."/>
            <person name="Ba Alawi W."/>
            <person name="Kalkatawi M."/>
            <person name="Stingl U."/>
            <person name="Bajic V.B."/>
        </authorList>
    </citation>
    <scope>NUCLEOTIDE SEQUENCE [LARGE SCALE GENOMIC DNA]</scope>
    <source>
        <strain evidence="1 2">SARL4B</strain>
    </source>
</reference>
<proteinExistence type="predicted"/>
<name>U2FEA1_9EURY</name>